<keyword evidence="2" id="KW-1185">Reference proteome</keyword>
<organism evidence="1 2">
    <name type="scientific">Ceratitis capitata</name>
    <name type="common">Mediterranean fruit fly</name>
    <name type="synonym">Tephritis capitata</name>
    <dbReference type="NCBI Taxonomy" id="7213"/>
    <lineage>
        <taxon>Eukaryota</taxon>
        <taxon>Metazoa</taxon>
        <taxon>Ecdysozoa</taxon>
        <taxon>Arthropoda</taxon>
        <taxon>Hexapoda</taxon>
        <taxon>Insecta</taxon>
        <taxon>Pterygota</taxon>
        <taxon>Neoptera</taxon>
        <taxon>Endopterygota</taxon>
        <taxon>Diptera</taxon>
        <taxon>Brachycera</taxon>
        <taxon>Muscomorpha</taxon>
        <taxon>Tephritoidea</taxon>
        <taxon>Tephritidae</taxon>
        <taxon>Ceratitis</taxon>
        <taxon>Ceratitis</taxon>
    </lineage>
</organism>
<dbReference type="Proteomes" id="UP000606786">
    <property type="component" value="Unassembled WGS sequence"/>
</dbReference>
<proteinExistence type="predicted"/>
<comment type="caution">
    <text evidence="1">The sequence shown here is derived from an EMBL/GenBank/DDBJ whole genome shotgun (WGS) entry which is preliminary data.</text>
</comment>
<reference evidence="1" key="1">
    <citation type="submission" date="2020-11" db="EMBL/GenBank/DDBJ databases">
        <authorList>
            <person name="Whitehead M."/>
        </authorList>
    </citation>
    <scope>NUCLEOTIDE SEQUENCE</scope>
    <source>
        <strain evidence="1">EGII</strain>
    </source>
</reference>
<dbReference type="AlphaFoldDB" id="A0A811U263"/>
<evidence type="ECO:0000313" key="1">
    <source>
        <dbReference type="EMBL" id="CAD6993019.1"/>
    </source>
</evidence>
<accession>A0A811U263</accession>
<protein>
    <submittedName>
        <fullName evidence="1">(Mediterranean fruit fly) hypothetical protein</fullName>
    </submittedName>
</protein>
<name>A0A811U263_CERCA</name>
<sequence>MNTIESNGVNRTTTATVWRTLQAANNLTEGGQAAQDDHCPTASPRAQVMVKPTLAAVTTTDNANNKNNKQSSYTLQYLTWSVTAAAAAESAQVEVSPQLLGLLVVGRWSLVDGDDKNLGSSGQTKR</sequence>
<gene>
    <name evidence="1" type="ORF">CCAP1982_LOCUS1855</name>
</gene>
<evidence type="ECO:0000313" key="2">
    <source>
        <dbReference type="Proteomes" id="UP000606786"/>
    </source>
</evidence>
<dbReference type="EMBL" id="CAJHJT010000001">
    <property type="protein sequence ID" value="CAD6993019.1"/>
    <property type="molecule type" value="Genomic_DNA"/>
</dbReference>